<proteinExistence type="predicted"/>
<dbReference type="EnsemblPlants" id="LPERR08G01040.1">
    <property type="protein sequence ID" value="LPERR08G01040.1"/>
    <property type="gene ID" value="LPERR08G01040"/>
</dbReference>
<dbReference type="PANTHER" id="PTHR35697">
    <property type="entry name" value="OS08G0108300 PROTEIN"/>
    <property type="match status" value="1"/>
</dbReference>
<reference evidence="3" key="2">
    <citation type="submission" date="2013-12" db="EMBL/GenBank/DDBJ databases">
        <authorList>
            <person name="Yu Y."/>
            <person name="Lee S."/>
            <person name="de Baynast K."/>
            <person name="Wissotski M."/>
            <person name="Liu L."/>
            <person name="Talag J."/>
            <person name="Goicoechea J."/>
            <person name="Angelova A."/>
            <person name="Jetty R."/>
            <person name="Kudrna D."/>
            <person name="Golser W."/>
            <person name="Rivera L."/>
            <person name="Zhang J."/>
            <person name="Wing R."/>
        </authorList>
    </citation>
    <scope>NUCLEOTIDE SEQUENCE</scope>
</reference>
<evidence type="ECO:0000313" key="3">
    <source>
        <dbReference type="Proteomes" id="UP000032180"/>
    </source>
</evidence>
<protein>
    <submittedName>
        <fullName evidence="2">Uncharacterized protein</fullName>
    </submittedName>
</protein>
<dbReference type="AlphaFoldDB" id="A0A0D9X3P2"/>
<evidence type="ECO:0000256" key="1">
    <source>
        <dbReference type="SAM" id="MobiDB-lite"/>
    </source>
</evidence>
<dbReference type="InterPro" id="IPR044950">
    <property type="entry name" value="TED6/7"/>
</dbReference>
<dbReference type="Gramene" id="LPERR08G01040.1">
    <property type="protein sequence ID" value="LPERR08G01040.1"/>
    <property type="gene ID" value="LPERR08G01040"/>
</dbReference>
<reference evidence="2 3" key="1">
    <citation type="submission" date="2012-08" db="EMBL/GenBank/DDBJ databases">
        <title>Oryza genome evolution.</title>
        <authorList>
            <person name="Wing R.A."/>
        </authorList>
    </citation>
    <scope>NUCLEOTIDE SEQUENCE</scope>
</reference>
<dbReference type="HOGENOM" id="CLU_2053035_0_0_1"/>
<feature type="compositionally biased region" description="Basic and acidic residues" evidence="1">
    <location>
        <begin position="103"/>
        <end position="120"/>
    </location>
</feature>
<name>A0A0D9X3P2_9ORYZ</name>
<feature type="region of interest" description="Disordered" evidence="1">
    <location>
        <begin position="93"/>
        <end position="120"/>
    </location>
</feature>
<reference evidence="2" key="3">
    <citation type="submission" date="2015-04" db="UniProtKB">
        <authorList>
            <consortium name="EnsemblPlants"/>
        </authorList>
    </citation>
    <scope>IDENTIFICATION</scope>
</reference>
<feature type="region of interest" description="Disordered" evidence="1">
    <location>
        <begin position="39"/>
        <end position="61"/>
    </location>
</feature>
<dbReference type="GO" id="GO:0009834">
    <property type="term" value="P:plant-type secondary cell wall biogenesis"/>
    <property type="evidence" value="ECO:0007669"/>
    <property type="project" value="InterPro"/>
</dbReference>
<feature type="region of interest" description="Disordered" evidence="1">
    <location>
        <begin position="1"/>
        <end position="22"/>
    </location>
</feature>
<evidence type="ECO:0000313" key="2">
    <source>
        <dbReference type="EnsemblPlants" id="LPERR08G01040.1"/>
    </source>
</evidence>
<dbReference type="Proteomes" id="UP000032180">
    <property type="component" value="Chromosome 8"/>
</dbReference>
<dbReference type="PANTHER" id="PTHR35697:SF1">
    <property type="entry name" value="PROTEIN TRACHEARY ELEMENT DIFFERENTIATION-RELATED 7"/>
    <property type="match status" value="1"/>
</dbReference>
<keyword evidence="3" id="KW-1185">Reference proteome</keyword>
<organism evidence="2 3">
    <name type="scientific">Leersia perrieri</name>
    <dbReference type="NCBI Taxonomy" id="77586"/>
    <lineage>
        <taxon>Eukaryota</taxon>
        <taxon>Viridiplantae</taxon>
        <taxon>Streptophyta</taxon>
        <taxon>Embryophyta</taxon>
        <taxon>Tracheophyta</taxon>
        <taxon>Spermatophyta</taxon>
        <taxon>Magnoliopsida</taxon>
        <taxon>Liliopsida</taxon>
        <taxon>Poales</taxon>
        <taxon>Poaceae</taxon>
        <taxon>BOP clade</taxon>
        <taxon>Oryzoideae</taxon>
        <taxon>Oryzeae</taxon>
        <taxon>Oryzinae</taxon>
        <taxon>Leersia</taxon>
    </lineage>
</organism>
<sequence>MHNLSGHVHVHKSTASDPDGEKATILSVDEELKFQEVAGEASSAAGAGGHAPWSWHRRQEGRAEKAEAINVKEHIHVDEKIVQGPQGKKIEILSEDEDISFEEAGKKENSDERSKTRIKT</sequence>
<dbReference type="STRING" id="77586.A0A0D9X3P2"/>
<accession>A0A0D9X3P2</accession>